<dbReference type="NCBIfam" id="TIGR00254">
    <property type="entry name" value="GGDEF"/>
    <property type="match status" value="1"/>
</dbReference>
<feature type="transmembrane region" description="Helical" evidence="1">
    <location>
        <begin position="20"/>
        <end position="43"/>
    </location>
</feature>
<dbReference type="GO" id="GO:0043709">
    <property type="term" value="P:cell adhesion involved in single-species biofilm formation"/>
    <property type="evidence" value="ECO:0007669"/>
    <property type="project" value="TreeGrafter"/>
</dbReference>
<dbReference type="InterPro" id="IPR029787">
    <property type="entry name" value="Nucleotide_cyclase"/>
</dbReference>
<dbReference type="SUPFAM" id="SSF55073">
    <property type="entry name" value="Nucleotide cyclase"/>
    <property type="match status" value="1"/>
</dbReference>
<proteinExistence type="predicted"/>
<gene>
    <name evidence="3" type="ORF">DFR64_0737</name>
</gene>
<dbReference type="Proteomes" id="UP000256388">
    <property type="component" value="Unassembled WGS sequence"/>
</dbReference>
<name>A0A347ZTC4_9CHLR</name>
<dbReference type="Gene3D" id="3.30.70.270">
    <property type="match status" value="1"/>
</dbReference>
<dbReference type="InterPro" id="IPR043128">
    <property type="entry name" value="Rev_trsase/Diguanyl_cyclase"/>
</dbReference>
<dbReference type="GO" id="GO:0005886">
    <property type="term" value="C:plasma membrane"/>
    <property type="evidence" value="ECO:0007669"/>
    <property type="project" value="TreeGrafter"/>
</dbReference>
<dbReference type="AlphaFoldDB" id="A0A347ZTC4"/>
<dbReference type="InterPro" id="IPR000160">
    <property type="entry name" value="GGDEF_dom"/>
</dbReference>
<keyword evidence="1" id="KW-0812">Transmembrane</keyword>
<feature type="domain" description="GGDEF" evidence="2">
    <location>
        <begin position="247"/>
        <end position="374"/>
    </location>
</feature>
<evidence type="ECO:0000259" key="2">
    <source>
        <dbReference type="PROSITE" id="PS50887"/>
    </source>
</evidence>
<feature type="transmembrane region" description="Helical" evidence="1">
    <location>
        <begin position="166"/>
        <end position="190"/>
    </location>
</feature>
<dbReference type="PROSITE" id="PS50887">
    <property type="entry name" value="GGDEF"/>
    <property type="match status" value="1"/>
</dbReference>
<feature type="transmembrane region" description="Helical" evidence="1">
    <location>
        <begin position="133"/>
        <end position="154"/>
    </location>
</feature>
<dbReference type="PANTHER" id="PTHR45138">
    <property type="entry name" value="REGULATORY COMPONENTS OF SENSORY TRANSDUCTION SYSTEM"/>
    <property type="match status" value="1"/>
</dbReference>
<protein>
    <submittedName>
        <fullName evidence="3">Diguanylate cyclase (GGDEF)-like protein</fullName>
    </submittedName>
</protein>
<comment type="caution">
    <text evidence="3">The sequence shown here is derived from an EMBL/GenBank/DDBJ whole genome shotgun (WGS) entry which is preliminary data.</text>
</comment>
<keyword evidence="1" id="KW-1133">Transmembrane helix</keyword>
<dbReference type="GO" id="GO:1902201">
    <property type="term" value="P:negative regulation of bacterial-type flagellum-dependent cell motility"/>
    <property type="evidence" value="ECO:0007669"/>
    <property type="project" value="TreeGrafter"/>
</dbReference>
<evidence type="ECO:0000256" key="1">
    <source>
        <dbReference type="SAM" id="Phobius"/>
    </source>
</evidence>
<organism evidence="3 4">
    <name type="scientific">Pelolinea submarina</name>
    <dbReference type="NCBI Taxonomy" id="913107"/>
    <lineage>
        <taxon>Bacteria</taxon>
        <taxon>Bacillati</taxon>
        <taxon>Chloroflexota</taxon>
        <taxon>Anaerolineae</taxon>
        <taxon>Anaerolineales</taxon>
        <taxon>Anaerolineaceae</taxon>
        <taxon>Pelolinea</taxon>
    </lineage>
</organism>
<accession>A0A347ZTC4</accession>
<reference evidence="3 4" key="1">
    <citation type="submission" date="2018-08" db="EMBL/GenBank/DDBJ databases">
        <title>Genomic Encyclopedia of Type Strains, Phase IV (KMG-IV): sequencing the most valuable type-strain genomes for metagenomic binning, comparative biology and taxonomic classification.</title>
        <authorList>
            <person name="Goeker M."/>
        </authorList>
    </citation>
    <scope>NUCLEOTIDE SEQUENCE [LARGE SCALE GENOMIC DNA]</scope>
    <source>
        <strain evidence="3 4">DSM 23923</strain>
    </source>
</reference>
<dbReference type="EMBL" id="QUMS01000001">
    <property type="protein sequence ID" value="REG10870.1"/>
    <property type="molecule type" value="Genomic_DNA"/>
</dbReference>
<dbReference type="OrthoDB" id="9798833at2"/>
<dbReference type="SMART" id="SM00267">
    <property type="entry name" value="GGDEF"/>
    <property type="match status" value="1"/>
</dbReference>
<feature type="transmembrane region" description="Helical" evidence="1">
    <location>
        <begin position="86"/>
        <end position="103"/>
    </location>
</feature>
<dbReference type="InterPro" id="IPR050469">
    <property type="entry name" value="Diguanylate_Cyclase"/>
</dbReference>
<dbReference type="Pfam" id="PF00990">
    <property type="entry name" value="GGDEF"/>
    <property type="match status" value="1"/>
</dbReference>
<evidence type="ECO:0000313" key="4">
    <source>
        <dbReference type="Proteomes" id="UP000256388"/>
    </source>
</evidence>
<keyword evidence="1" id="KW-0472">Membrane</keyword>
<dbReference type="PANTHER" id="PTHR45138:SF9">
    <property type="entry name" value="DIGUANYLATE CYCLASE DGCM-RELATED"/>
    <property type="match status" value="1"/>
</dbReference>
<feature type="transmembrane region" description="Helical" evidence="1">
    <location>
        <begin position="55"/>
        <end position="74"/>
    </location>
</feature>
<dbReference type="GO" id="GO:0052621">
    <property type="term" value="F:diguanylate cyclase activity"/>
    <property type="evidence" value="ECO:0007669"/>
    <property type="project" value="TreeGrafter"/>
</dbReference>
<sequence length="378" mass="41619">MIRLLKQLGIKGFYDKGLIARILVILCLTYIAFGIFFLTVRLVMTLSPAFPPAHWTDVLIESMILVVGVATFFMIRADNMKGASRLIMSGMFIAVALQAYFIADPAGDVGSAMGIQLFAITAVLLLDSRDRWVALILAVVVLVGLNILSASGRLTPAITLTPSGKIMFSLFIWFSVSLIISLMIIATMGAMRREPQFLEKVLNGSSDVNGNDLSYISTHDGLTGLYNRLFFETEFNRLEKSRLYPISIIVAKILDLEATQALHGIQVADEQVMNLSSLFTNVFRQEDIVSRYGQDEFAVLLPSADTGIMDIVMGRLGDRLDDFNSTHKNLPLNISFGTSTAQRGESLKTHLKSAFKIMREESLSGRKTNISATVSNSV</sequence>
<dbReference type="RefSeq" id="WP_158675057.1">
    <property type="nucleotide sequence ID" value="NZ_AP018437.1"/>
</dbReference>
<keyword evidence="4" id="KW-1185">Reference proteome</keyword>
<evidence type="ECO:0000313" key="3">
    <source>
        <dbReference type="EMBL" id="REG10870.1"/>
    </source>
</evidence>